<dbReference type="EMBL" id="JAHLFE010000044">
    <property type="protein sequence ID" value="MBU3843729.1"/>
    <property type="molecule type" value="Genomic_DNA"/>
</dbReference>
<keyword evidence="4 9" id="KW-0812">Transmembrane</keyword>
<dbReference type="GO" id="GO:0000917">
    <property type="term" value="P:division septum assembly"/>
    <property type="evidence" value="ECO:0007669"/>
    <property type="project" value="TreeGrafter"/>
</dbReference>
<evidence type="ECO:0000259" key="12">
    <source>
        <dbReference type="Pfam" id="PF04354"/>
    </source>
</evidence>
<reference evidence="13" key="2">
    <citation type="submission" date="2021-04" db="EMBL/GenBank/DDBJ databases">
        <authorList>
            <person name="Gilroy R."/>
        </authorList>
    </citation>
    <scope>NUCLEOTIDE SEQUENCE</scope>
    <source>
        <strain evidence="13">378</strain>
    </source>
</reference>
<dbReference type="PANTHER" id="PTHR38685:SF1">
    <property type="entry name" value="CELL DIVISION PROTEIN ZIPA"/>
    <property type="match status" value="1"/>
</dbReference>
<evidence type="ECO:0000256" key="7">
    <source>
        <dbReference type="ARBA" id="ARBA00023306"/>
    </source>
</evidence>
<comment type="similarity">
    <text evidence="8">Belongs to the ZipA family.</text>
</comment>
<evidence type="ECO:0000256" key="2">
    <source>
        <dbReference type="ARBA" id="ARBA00022519"/>
    </source>
</evidence>
<comment type="subcellular location">
    <subcellularLocation>
        <location evidence="9">Cell inner membrane</location>
        <topology evidence="9">Single-pass type I membrane protein</topology>
    </subcellularLocation>
</comment>
<protein>
    <recommendedName>
        <fullName evidence="8">Cell division protein ZipA</fullName>
    </recommendedName>
</protein>
<feature type="compositionally biased region" description="Low complexity" evidence="10">
    <location>
        <begin position="124"/>
        <end position="156"/>
    </location>
</feature>
<dbReference type="SUPFAM" id="SSF64383">
    <property type="entry name" value="Cell-division protein ZipA, C-terminal domain"/>
    <property type="match status" value="1"/>
</dbReference>
<evidence type="ECO:0000256" key="4">
    <source>
        <dbReference type="ARBA" id="ARBA00022692"/>
    </source>
</evidence>
<proteinExistence type="inferred from homology"/>
<keyword evidence="1 9" id="KW-1003">Cell membrane</keyword>
<evidence type="ECO:0000256" key="6">
    <source>
        <dbReference type="ARBA" id="ARBA00023136"/>
    </source>
</evidence>
<dbReference type="GO" id="GO:0032153">
    <property type="term" value="C:cell division site"/>
    <property type="evidence" value="ECO:0007669"/>
    <property type="project" value="TreeGrafter"/>
</dbReference>
<keyword evidence="7 8" id="KW-0131">Cell cycle</keyword>
<feature type="transmembrane region" description="Helical" evidence="11">
    <location>
        <begin position="12"/>
        <end position="30"/>
    </location>
</feature>
<evidence type="ECO:0000256" key="8">
    <source>
        <dbReference type="RuleBase" id="RU003612"/>
    </source>
</evidence>
<dbReference type="Gene3D" id="3.30.1400.10">
    <property type="entry name" value="ZipA, C-terminal FtsZ-binding domain"/>
    <property type="match status" value="1"/>
</dbReference>
<sequence>MSSFSDPSSIVLIVGAICILVFIVHGLWFSNKPQNRRLKKNDQRDQELSRSNQIGKVRIVTPDSLTPHAHAEEQAESEAAPAAKSARHARATLPHDFDDGFADLSSNASISVNPQTHGLRHEAGNAPAHATTAATPAAMAGQGAPTTVATPSDTTTLSADAYSNETNSAASNADNMPHREVYEIIIAADKDKPYLGEDIEELCNHYGFIQGFIKDNLKIYFVYENAREKTNEVFRICSMEPPFYFPENMHGYQTSAIALYMTLPERGKAFAYFNALRMATEIFIKQLGGHMEDQQRRIIGADELNALALELQNYDNIPAGQQQ</sequence>
<dbReference type="InterPro" id="IPR007449">
    <property type="entry name" value="ZipA_FtsZ-bd_C"/>
</dbReference>
<comment type="caution">
    <text evidence="13">The sequence shown here is derived from an EMBL/GenBank/DDBJ whole genome shotgun (WGS) entry which is preliminary data.</text>
</comment>
<accession>A0A948TF43</accession>
<evidence type="ECO:0000256" key="9">
    <source>
        <dbReference type="RuleBase" id="RU003613"/>
    </source>
</evidence>
<evidence type="ECO:0000313" key="13">
    <source>
        <dbReference type="EMBL" id="MBU3843729.1"/>
    </source>
</evidence>
<evidence type="ECO:0000256" key="1">
    <source>
        <dbReference type="ARBA" id="ARBA00022475"/>
    </source>
</evidence>
<dbReference type="AlphaFoldDB" id="A0A948TF43"/>
<feature type="region of interest" description="Disordered" evidence="10">
    <location>
        <begin position="108"/>
        <end position="159"/>
    </location>
</feature>
<dbReference type="InterPro" id="IPR011919">
    <property type="entry name" value="Cell_div_ZipA"/>
</dbReference>
<dbReference type="Pfam" id="PF04354">
    <property type="entry name" value="ZipA_C"/>
    <property type="match status" value="1"/>
</dbReference>
<evidence type="ECO:0000256" key="5">
    <source>
        <dbReference type="ARBA" id="ARBA00022989"/>
    </source>
</evidence>
<evidence type="ECO:0000256" key="11">
    <source>
        <dbReference type="SAM" id="Phobius"/>
    </source>
</evidence>
<reference evidence="13" key="1">
    <citation type="journal article" date="2021" name="PeerJ">
        <title>Extensive microbial diversity within the chicken gut microbiome revealed by metagenomics and culture.</title>
        <authorList>
            <person name="Gilroy R."/>
            <person name="Ravi A."/>
            <person name="Getino M."/>
            <person name="Pursley I."/>
            <person name="Horton D.L."/>
            <person name="Alikhan N.F."/>
            <person name="Baker D."/>
            <person name="Gharbi K."/>
            <person name="Hall N."/>
            <person name="Watson M."/>
            <person name="Adriaenssens E.M."/>
            <person name="Foster-Nyarko E."/>
            <person name="Jarju S."/>
            <person name="Secka A."/>
            <person name="Antonio M."/>
            <person name="Oren A."/>
            <person name="Chaudhuri R.R."/>
            <person name="La Ragione R."/>
            <person name="Hildebrand F."/>
            <person name="Pallen M.J."/>
        </authorList>
    </citation>
    <scope>NUCLEOTIDE SEQUENCE</scope>
    <source>
        <strain evidence="13">378</strain>
    </source>
</reference>
<evidence type="ECO:0000256" key="10">
    <source>
        <dbReference type="SAM" id="MobiDB-lite"/>
    </source>
</evidence>
<keyword evidence="3 8" id="KW-0132">Cell division</keyword>
<evidence type="ECO:0000313" key="14">
    <source>
        <dbReference type="Proteomes" id="UP000733611"/>
    </source>
</evidence>
<evidence type="ECO:0000256" key="3">
    <source>
        <dbReference type="ARBA" id="ARBA00022618"/>
    </source>
</evidence>
<dbReference type="InterPro" id="IPR036765">
    <property type="entry name" value="ZipA_FtsZ-bd_C_sf"/>
</dbReference>
<dbReference type="GO" id="GO:0005886">
    <property type="term" value="C:plasma membrane"/>
    <property type="evidence" value="ECO:0007669"/>
    <property type="project" value="UniProtKB-SubCell"/>
</dbReference>
<keyword evidence="5 11" id="KW-1133">Transmembrane helix</keyword>
<keyword evidence="2 9" id="KW-0997">Cell inner membrane</keyword>
<gene>
    <name evidence="13" type="ORF">H9847_02495</name>
</gene>
<keyword evidence="6 9" id="KW-0472">Membrane</keyword>
<dbReference type="PANTHER" id="PTHR38685">
    <property type="entry name" value="CELL DIVISION PROTEIN ZIPA"/>
    <property type="match status" value="1"/>
</dbReference>
<name>A0A948TF43_9GAMM</name>
<feature type="domain" description="ZipA C-terminal FtsZ-binding" evidence="12">
    <location>
        <begin position="181"/>
        <end position="305"/>
    </location>
</feature>
<dbReference type="Proteomes" id="UP000733611">
    <property type="component" value="Unassembled WGS sequence"/>
</dbReference>
<organism evidence="13 14">
    <name type="scientific">Candidatus Anaerobiospirillum pullicola</name>
    <dbReference type="NCBI Taxonomy" id="2838451"/>
    <lineage>
        <taxon>Bacteria</taxon>
        <taxon>Pseudomonadati</taxon>
        <taxon>Pseudomonadota</taxon>
        <taxon>Gammaproteobacteria</taxon>
        <taxon>Aeromonadales</taxon>
        <taxon>Succinivibrionaceae</taxon>
        <taxon>Anaerobiospirillum</taxon>
    </lineage>
</organism>
<comment type="function">
    <text evidence="8">Essential cell division protein that stabilizes the FtsZ protofilaments by cross-linking them and that serves as a cytoplasmic membrane anchor for the Z ring. Also required for the recruitment to the septal ring of downstream cell division proteins.</text>
</comment>
<feature type="region of interest" description="Disordered" evidence="10">
    <location>
        <begin position="36"/>
        <end position="89"/>
    </location>
</feature>